<reference evidence="2 3" key="1">
    <citation type="journal article" date="2016" name="Genome Announc.">
        <title>Complete Genome and Plasmid Sequences for Rhodococcus fascians D188 and Draft Sequences for Rhodococcus Isolates PBTS 1 and PBTS 2.</title>
        <authorList>
            <person name="Stamler R.A."/>
            <person name="Vereecke D."/>
            <person name="Zhang Y."/>
            <person name="Schilkey F."/>
            <person name="Devitt N."/>
            <person name="Randall J.J."/>
        </authorList>
    </citation>
    <scope>NUCLEOTIDE SEQUENCE [LARGE SCALE GENOMIC DNA]</scope>
    <source>
        <strain evidence="2 3">PBTS2</strain>
    </source>
</reference>
<reference evidence="3" key="2">
    <citation type="submission" date="2016-04" db="EMBL/GenBank/DDBJ databases">
        <title>Complete Genome and Plasmid Sequences for Rhodococcus fascians D188 and Draft Sequences for Rhodococcus spp. Isolates PBTS 1 and PBTS 2.</title>
        <authorList>
            <person name="Stamer R."/>
            <person name="Vereecke D."/>
            <person name="Zhang Y."/>
            <person name="Schilkey F."/>
            <person name="Devitt N."/>
            <person name="Randall J."/>
        </authorList>
    </citation>
    <scope>NUCLEOTIDE SEQUENCE [LARGE SCALE GENOMIC DNA]</scope>
    <source>
        <strain evidence="3">PBTS2</strain>
    </source>
</reference>
<feature type="domain" description="AB hydrolase-1" evidence="1">
    <location>
        <begin position="32"/>
        <end position="170"/>
    </location>
</feature>
<dbReference type="PATRIC" id="fig|1653479.3.peg.2920"/>
<dbReference type="EMBL" id="CP015220">
    <property type="protein sequence ID" value="AMY24178.1"/>
    <property type="molecule type" value="Genomic_DNA"/>
</dbReference>
<dbReference type="Pfam" id="PF00561">
    <property type="entry name" value="Abhydrolase_1"/>
    <property type="match status" value="1"/>
</dbReference>
<dbReference type="EC" id="3.3.2.10" evidence="2"/>
<name>A0A143QMZ6_RHOFA</name>
<dbReference type="Proteomes" id="UP000076038">
    <property type="component" value="Chromosome"/>
</dbReference>
<accession>A0A143QMZ6</accession>
<proteinExistence type="predicted"/>
<dbReference type="InterPro" id="IPR050266">
    <property type="entry name" value="AB_hydrolase_sf"/>
</dbReference>
<dbReference type="RefSeq" id="WP_228139168.1">
    <property type="nucleotide sequence ID" value="NZ_CP015220.1"/>
</dbReference>
<dbReference type="GO" id="GO:0016020">
    <property type="term" value="C:membrane"/>
    <property type="evidence" value="ECO:0007669"/>
    <property type="project" value="TreeGrafter"/>
</dbReference>
<dbReference type="Gene3D" id="3.40.50.1820">
    <property type="entry name" value="alpha/beta hydrolase"/>
    <property type="match status" value="1"/>
</dbReference>
<dbReference type="PANTHER" id="PTHR43798:SF33">
    <property type="entry name" value="HYDROLASE, PUTATIVE (AFU_ORTHOLOGUE AFUA_2G14860)-RELATED"/>
    <property type="match status" value="1"/>
</dbReference>
<dbReference type="GO" id="GO:0004301">
    <property type="term" value="F:epoxide hydrolase activity"/>
    <property type="evidence" value="ECO:0007669"/>
    <property type="project" value="UniProtKB-EC"/>
</dbReference>
<dbReference type="PANTHER" id="PTHR43798">
    <property type="entry name" value="MONOACYLGLYCEROL LIPASE"/>
    <property type="match status" value="1"/>
</dbReference>
<dbReference type="InterPro" id="IPR000073">
    <property type="entry name" value="AB_hydrolase_1"/>
</dbReference>
<keyword evidence="3" id="KW-1185">Reference proteome</keyword>
<protein>
    <submittedName>
        <fullName evidence="2">Soluble epoxide hydrolase</fullName>
        <ecNumber evidence="2">3.3.2.10</ecNumber>
    </submittedName>
</protein>
<dbReference type="PRINTS" id="PR00111">
    <property type="entry name" value="ABHYDROLASE"/>
</dbReference>
<dbReference type="InterPro" id="IPR029058">
    <property type="entry name" value="AB_hydrolase_fold"/>
</dbReference>
<dbReference type="SUPFAM" id="SSF53474">
    <property type="entry name" value="alpha/beta-Hydrolases"/>
    <property type="match status" value="1"/>
</dbReference>
<organism evidence="2 3">
    <name type="scientific">Rhodococcoides fascians</name>
    <name type="common">Rhodococcus fascians</name>
    <dbReference type="NCBI Taxonomy" id="1828"/>
    <lineage>
        <taxon>Bacteria</taxon>
        <taxon>Bacillati</taxon>
        <taxon>Actinomycetota</taxon>
        <taxon>Actinomycetes</taxon>
        <taxon>Mycobacteriales</taxon>
        <taxon>Nocardiaceae</taxon>
        <taxon>Rhodococcoides</taxon>
    </lineage>
</organism>
<evidence type="ECO:0000313" key="3">
    <source>
        <dbReference type="Proteomes" id="UP000076038"/>
    </source>
</evidence>
<dbReference type="AlphaFoldDB" id="A0A143QMZ6"/>
<evidence type="ECO:0000313" key="2">
    <source>
        <dbReference type="EMBL" id="AMY24178.1"/>
    </source>
</evidence>
<dbReference type="KEGG" id="rhs:A3Q41_02887"/>
<gene>
    <name evidence="2" type="ORF">A3Q41_02887</name>
</gene>
<keyword evidence="2" id="KW-0378">Hydrolase</keyword>
<evidence type="ECO:0000259" key="1">
    <source>
        <dbReference type="Pfam" id="PF00561"/>
    </source>
</evidence>
<sequence>MLDDTTTLVRFGYADTPLGQLHYAEAGVEGVPLICLHQTPRSWDEFAELMPLVGPSRRIIAMDMYGFGQSAKPVGPQTIEQYASGVLHLADALGLDQFSVMGHHTGAVVAVEVASAAPGRVKSVILSSPSYTGPEYRAGHAHGPGVDVAEIDSHGGHLTTWWGQREPYYPPNRPDLLDRFVRDALAPGVDPAEGHIACSRYVMEDRIGEVTAPVLILGGDADPFSFPDVGLVRDGLVQAATVDIVVIEGGTIPMVEQLPTPVADAVVGFLDTHTPKDR</sequence>